<evidence type="ECO:0000313" key="2">
    <source>
        <dbReference type="EMBL" id="KID48939.1"/>
    </source>
</evidence>
<accession>A0A0B4EVJ7</accession>
<dbReference type="InterPro" id="IPR013762">
    <property type="entry name" value="Integrase-like_cat_sf"/>
</dbReference>
<dbReference type="GO" id="GO:0006310">
    <property type="term" value="P:DNA recombination"/>
    <property type="evidence" value="ECO:0007669"/>
    <property type="project" value="UniProtKB-KW"/>
</dbReference>
<evidence type="ECO:0000256" key="1">
    <source>
        <dbReference type="ARBA" id="ARBA00023172"/>
    </source>
</evidence>
<dbReference type="SUPFAM" id="SSF56349">
    <property type="entry name" value="DNA breaking-rejoining enzymes"/>
    <property type="match status" value="1"/>
</dbReference>
<organism evidence="2 3">
    <name type="scientific">Fusobacterium necrophorum subsp. funduliforme B35</name>
    <dbReference type="NCBI Taxonomy" id="1226633"/>
    <lineage>
        <taxon>Bacteria</taxon>
        <taxon>Fusobacteriati</taxon>
        <taxon>Fusobacteriota</taxon>
        <taxon>Fusobacteriia</taxon>
        <taxon>Fusobacteriales</taxon>
        <taxon>Fusobacteriaceae</taxon>
        <taxon>Fusobacterium</taxon>
    </lineage>
</organism>
<dbReference type="AlphaFoldDB" id="A0A0B4EVJ7"/>
<reference evidence="2 3" key="1">
    <citation type="submission" date="2013-08" db="EMBL/GenBank/DDBJ databases">
        <title>An opportunistic ruminal bacterium that causes liver abscesses in cattle.</title>
        <authorList>
            <person name="Benahmed F.H."/>
            <person name="Rasmussen M."/>
            <person name="Harbottle H."/>
            <person name="Soppet D."/>
            <person name="Nagaraja T.G."/>
            <person name="Davidson M."/>
        </authorList>
    </citation>
    <scope>NUCLEOTIDE SEQUENCE [LARGE SCALE GENOMIC DNA]</scope>
    <source>
        <strain evidence="2 3">B35</strain>
    </source>
</reference>
<proteinExistence type="predicted"/>
<keyword evidence="1" id="KW-0233">DNA recombination</keyword>
<dbReference type="GO" id="GO:0015074">
    <property type="term" value="P:DNA integration"/>
    <property type="evidence" value="ECO:0007669"/>
    <property type="project" value="InterPro"/>
</dbReference>
<evidence type="ECO:0000313" key="3">
    <source>
        <dbReference type="Proteomes" id="UP000031184"/>
    </source>
</evidence>
<dbReference type="GO" id="GO:0003677">
    <property type="term" value="F:DNA binding"/>
    <property type="evidence" value="ECO:0007669"/>
    <property type="project" value="InterPro"/>
</dbReference>
<dbReference type="PATRIC" id="fig|1226633.4.peg.1525"/>
<sequence>MKYREKIPELEHMTIYSFRHSFTIQLLRAGMPKVELQYLLGLEQGELFQRYEAYL</sequence>
<dbReference type="Gene3D" id="1.10.443.10">
    <property type="entry name" value="Intergrase catalytic core"/>
    <property type="match status" value="1"/>
</dbReference>
<gene>
    <name evidence="2" type="ORF">C095_07570</name>
</gene>
<comment type="caution">
    <text evidence="2">The sequence shown here is derived from an EMBL/GenBank/DDBJ whole genome shotgun (WGS) entry which is preliminary data.</text>
</comment>
<dbReference type="Proteomes" id="UP000031184">
    <property type="component" value="Unassembled WGS sequence"/>
</dbReference>
<protein>
    <submittedName>
        <fullName evidence="2">Uncharacterized protein</fullName>
    </submittedName>
</protein>
<name>A0A0B4EVJ7_9FUSO</name>
<dbReference type="EMBL" id="AUZI01000019">
    <property type="protein sequence ID" value="KID48939.1"/>
    <property type="molecule type" value="Genomic_DNA"/>
</dbReference>
<dbReference type="InterPro" id="IPR011010">
    <property type="entry name" value="DNA_brk_join_enz"/>
</dbReference>